<name>A0A6A6CXQ8_ZASCE</name>
<dbReference type="Proteomes" id="UP000799537">
    <property type="component" value="Unassembled WGS sequence"/>
</dbReference>
<dbReference type="AlphaFoldDB" id="A0A6A6CXQ8"/>
<evidence type="ECO:0000313" key="2">
    <source>
        <dbReference type="Proteomes" id="UP000799537"/>
    </source>
</evidence>
<evidence type="ECO:0000313" key="1">
    <source>
        <dbReference type="EMBL" id="KAF2170990.1"/>
    </source>
</evidence>
<protein>
    <submittedName>
        <fullName evidence="1">Uncharacterized protein</fullName>
    </submittedName>
</protein>
<proteinExistence type="predicted"/>
<dbReference type="EMBL" id="ML993584">
    <property type="protein sequence ID" value="KAF2170990.1"/>
    <property type="molecule type" value="Genomic_DNA"/>
</dbReference>
<keyword evidence="2" id="KW-1185">Reference proteome</keyword>
<accession>A0A6A6CXQ8</accession>
<reference evidence="1" key="1">
    <citation type="journal article" date="2020" name="Stud. Mycol.">
        <title>101 Dothideomycetes genomes: a test case for predicting lifestyles and emergence of pathogens.</title>
        <authorList>
            <person name="Haridas S."/>
            <person name="Albert R."/>
            <person name="Binder M."/>
            <person name="Bloem J."/>
            <person name="Labutti K."/>
            <person name="Salamov A."/>
            <person name="Andreopoulos B."/>
            <person name="Baker S."/>
            <person name="Barry K."/>
            <person name="Bills G."/>
            <person name="Bluhm B."/>
            <person name="Cannon C."/>
            <person name="Castanera R."/>
            <person name="Culley D."/>
            <person name="Daum C."/>
            <person name="Ezra D."/>
            <person name="Gonzalez J."/>
            <person name="Henrissat B."/>
            <person name="Kuo A."/>
            <person name="Liang C."/>
            <person name="Lipzen A."/>
            <person name="Lutzoni F."/>
            <person name="Magnuson J."/>
            <person name="Mondo S."/>
            <person name="Nolan M."/>
            <person name="Ohm R."/>
            <person name="Pangilinan J."/>
            <person name="Park H.-J."/>
            <person name="Ramirez L."/>
            <person name="Alfaro M."/>
            <person name="Sun H."/>
            <person name="Tritt A."/>
            <person name="Yoshinaga Y."/>
            <person name="Zwiers L.-H."/>
            <person name="Turgeon B."/>
            <person name="Goodwin S."/>
            <person name="Spatafora J."/>
            <person name="Crous P."/>
            <person name="Grigoriev I."/>
        </authorList>
    </citation>
    <scope>NUCLEOTIDE SEQUENCE</scope>
    <source>
        <strain evidence="1">ATCC 36951</strain>
    </source>
</reference>
<dbReference type="OrthoDB" id="9988524at2759"/>
<dbReference type="RefSeq" id="XP_033671879.1">
    <property type="nucleotide sequence ID" value="XM_033804720.1"/>
</dbReference>
<dbReference type="GeneID" id="54557992"/>
<organism evidence="1 2">
    <name type="scientific">Zasmidium cellare ATCC 36951</name>
    <dbReference type="NCBI Taxonomy" id="1080233"/>
    <lineage>
        <taxon>Eukaryota</taxon>
        <taxon>Fungi</taxon>
        <taxon>Dikarya</taxon>
        <taxon>Ascomycota</taxon>
        <taxon>Pezizomycotina</taxon>
        <taxon>Dothideomycetes</taxon>
        <taxon>Dothideomycetidae</taxon>
        <taxon>Mycosphaerellales</taxon>
        <taxon>Mycosphaerellaceae</taxon>
        <taxon>Zasmidium</taxon>
    </lineage>
</organism>
<sequence>MSAATVSDLGLTIPVYDVGSLLNKNGNTIQLKQNLLFITPSLDNASSNDNKILRENLGIKTVINTRYPQRLRYYKDDAGAYKSESCTVENVLGVTSCHVHLRLGRAFAEGLLKEVPAVERYKLNLKASVSTNRNDPKLVDYAQRLLRPRSRVEDGLAVLVASTGIVGHIFKSVVAGPNAFPLLLYGDGTPGSSDSSLILFLLLLVLDVPGADVERVLDQIEQPLLSTNDTDKKEQRLDDHWARELKHRLEGKYCSVTGYFSAAGVTEATKQSIREALSPVAISEKSGVLVDLDPAETQ</sequence>
<gene>
    <name evidence="1" type="ORF">M409DRAFT_18962</name>
</gene>